<organism evidence="1 2">
    <name type="scientific">Electrophorus voltai</name>
    <dbReference type="NCBI Taxonomy" id="2609070"/>
    <lineage>
        <taxon>Eukaryota</taxon>
        <taxon>Metazoa</taxon>
        <taxon>Chordata</taxon>
        <taxon>Craniata</taxon>
        <taxon>Vertebrata</taxon>
        <taxon>Euteleostomi</taxon>
        <taxon>Actinopterygii</taxon>
        <taxon>Neopterygii</taxon>
        <taxon>Teleostei</taxon>
        <taxon>Ostariophysi</taxon>
        <taxon>Gymnotiformes</taxon>
        <taxon>Gymnotoidei</taxon>
        <taxon>Gymnotidae</taxon>
        <taxon>Electrophorus</taxon>
    </lineage>
</organism>
<proteinExistence type="predicted"/>
<dbReference type="Proteomes" id="UP001239994">
    <property type="component" value="Unassembled WGS sequence"/>
</dbReference>
<reference evidence="1" key="1">
    <citation type="submission" date="2023-03" db="EMBL/GenBank/DDBJ databases">
        <title>Electrophorus voltai genome.</title>
        <authorList>
            <person name="Bian C."/>
        </authorList>
    </citation>
    <scope>NUCLEOTIDE SEQUENCE</scope>
    <source>
        <strain evidence="1">CB-2022</strain>
        <tissue evidence="1">Muscle</tissue>
    </source>
</reference>
<protein>
    <submittedName>
        <fullName evidence="1">Uncharacterized protein</fullName>
    </submittedName>
</protein>
<evidence type="ECO:0000313" key="1">
    <source>
        <dbReference type="EMBL" id="KAK1797873.1"/>
    </source>
</evidence>
<evidence type="ECO:0000313" key="2">
    <source>
        <dbReference type="Proteomes" id="UP001239994"/>
    </source>
</evidence>
<dbReference type="EMBL" id="JAROKS010000013">
    <property type="protein sequence ID" value="KAK1797873.1"/>
    <property type="molecule type" value="Genomic_DNA"/>
</dbReference>
<comment type="caution">
    <text evidence="1">The sequence shown here is derived from an EMBL/GenBank/DDBJ whole genome shotgun (WGS) entry which is preliminary data.</text>
</comment>
<gene>
    <name evidence="1" type="ORF">P4O66_008221</name>
</gene>
<dbReference type="AlphaFoldDB" id="A0AAD8ZH05"/>
<sequence length="79" mass="8739">MSCGLKRIVNSAYMLSRPLAGLDAFYNLVLYTLSGDKFQQAFCSLEQIAIAIVGRKKTKGKDEEEVNTIPPPLRAFVMA</sequence>
<keyword evidence="2" id="KW-1185">Reference proteome</keyword>
<accession>A0AAD8ZH05</accession>
<name>A0AAD8ZH05_9TELE</name>